<evidence type="ECO:0000313" key="3">
    <source>
        <dbReference type="Proteomes" id="UP000006053"/>
    </source>
</evidence>
<reference evidence="3" key="1">
    <citation type="submission" date="2012-06" db="EMBL/GenBank/DDBJ databases">
        <title>Complete sequence of Desulfitobacterium dehalogenans ATCC 51507.</title>
        <authorList>
            <person name="Lucas S."/>
            <person name="Han J."/>
            <person name="Lapidus A."/>
            <person name="Cheng J.-F."/>
            <person name="Goodwin L."/>
            <person name="Pitluck S."/>
            <person name="Peters L."/>
            <person name="Ovchinnikova G."/>
            <person name="Teshima H."/>
            <person name="Detter J.C."/>
            <person name="Han C."/>
            <person name="Tapia R."/>
            <person name="Land M."/>
            <person name="Hauser L."/>
            <person name="Kyrpides N."/>
            <person name="Ivanova N."/>
            <person name="Pagani I."/>
            <person name="Kruse T."/>
            <person name="de Vos W.M."/>
            <person name="Smidt H."/>
            <person name="Woyke T."/>
        </authorList>
    </citation>
    <scope>NUCLEOTIDE SEQUENCE [LARGE SCALE GENOMIC DNA]</scope>
    <source>
        <strain evidence="3">ATCC 51507 / DSM 9161 / JW/IU-DC1</strain>
    </source>
</reference>
<dbReference type="GO" id="GO:0008168">
    <property type="term" value="F:methyltransferase activity"/>
    <property type="evidence" value="ECO:0007669"/>
    <property type="project" value="UniProtKB-KW"/>
</dbReference>
<dbReference type="InterPro" id="IPR050508">
    <property type="entry name" value="Methyltransf_Superfamily"/>
</dbReference>
<dbReference type="STRING" id="756499.Desde_0861"/>
<dbReference type="Gene3D" id="3.40.50.150">
    <property type="entry name" value="Vaccinia Virus protein VP39"/>
    <property type="match status" value="1"/>
</dbReference>
<dbReference type="KEGG" id="ddh:Desde_0861"/>
<dbReference type="eggNOG" id="COG2226">
    <property type="taxonomic scope" value="Bacteria"/>
</dbReference>
<dbReference type="OrthoDB" id="7365827at2"/>
<name>I4A5R7_DESDJ</name>
<sequence length="252" mass="29970">MRKTDYRNIADKYDKNKYRQEIKPDEDLKRYVDKWTSQGINVLDLACGTGIYLQNQINIFQNASIDWHGLDASEEMLHIAKSKTDRCSFTNGLAEALPYESDSFDFIINNYAFHHFCQKADVLDEVFRVIKKNGVLKIHNISIHDMRHWWIYEFFPSTYYEDLKRFWSKELIFNELLSRGFDVNVRMEFVMKSNKITEFMDHVYNRDISALTLISDAEYHHGLEMMEYRIKNDPEALVINDFADIVFIATKR</sequence>
<keyword evidence="2" id="KW-0808">Transferase</keyword>
<accession>I4A5R7</accession>
<proteinExistence type="predicted"/>
<dbReference type="EMBL" id="CP003348">
    <property type="protein sequence ID" value="AFL99301.1"/>
    <property type="molecule type" value="Genomic_DNA"/>
</dbReference>
<organism evidence="2 3">
    <name type="scientific">Desulfitobacterium dehalogenans (strain ATCC 51507 / DSM 9161 / JW/IU-DC1)</name>
    <dbReference type="NCBI Taxonomy" id="756499"/>
    <lineage>
        <taxon>Bacteria</taxon>
        <taxon>Bacillati</taxon>
        <taxon>Bacillota</taxon>
        <taxon>Clostridia</taxon>
        <taxon>Eubacteriales</taxon>
        <taxon>Desulfitobacteriaceae</taxon>
        <taxon>Desulfitobacterium</taxon>
    </lineage>
</organism>
<dbReference type="SUPFAM" id="SSF53335">
    <property type="entry name" value="S-adenosyl-L-methionine-dependent methyltransferases"/>
    <property type="match status" value="1"/>
</dbReference>
<dbReference type="PANTHER" id="PTHR42912">
    <property type="entry name" value="METHYLTRANSFERASE"/>
    <property type="match status" value="1"/>
</dbReference>
<dbReference type="InterPro" id="IPR029063">
    <property type="entry name" value="SAM-dependent_MTases_sf"/>
</dbReference>
<keyword evidence="2" id="KW-0489">Methyltransferase</keyword>
<dbReference type="Proteomes" id="UP000006053">
    <property type="component" value="Chromosome"/>
</dbReference>
<gene>
    <name evidence="2" type="ordered locus">Desde_0861</name>
</gene>
<dbReference type="CDD" id="cd02440">
    <property type="entry name" value="AdoMet_MTases"/>
    <property type="match status" value="1"/>
</dbReference>
<reference evidence="2 3" key="2">
    <citation type="journal article" date="2015" name="J. Bacteriol.">
        <title>Genomic, proteomic, and biochemical analysis of the organohalide respiratory pathway in Desulfitobacterium dehalogenans.</title>
        <authorList>
            <person name="Kruse T."/>
            <person name="van de Pas B.A."/>
            <person name="Atteia A."/>
            <person name="Krab K."/>
            <person name="Hagen W.R."/>
            <person name="Goodwin L."/>
            <person name="Chain P."/>
            <person name="Boeren S."/>
            <person name="Maphosa F."/>
            <person name="Schraa G."/>
            <person name="de Vos W.M."/>
            <person name="van der Oost J."/>
            <person name="Smidt H."/>
            <person name="Stams A.J."/>
        </authorList>
    </citation>
    <scope>NUCLEOTIDE SEQUENCE [LARGE SCALE GENOMIC DNA]</scope>
    <source>
        <strain evidence="3">ATCC 51507 / DSM 9161 / JW/IU-DC1</strain>
    </source>
</reference>
<protein>
    <submittedName>
        <fullName evidence="2">Methylase involved in ubiquinone/menaquinone biosynthesis</fullName>
    </submittedName>
</protein>
<dbReference type="RefSeq" id="WP_014792794.1">
    <property type="nucleotide sequence ID" value="NC_018017.1"/>
</dbReference>
<evidence type="ECO:0000259" key="1">
    <source>
        <dbReference type="Pfam" id="PF13847"/>
    </source>
</evidence>
<keyword evidence="3" id="KW-1185">Reference proteome</keyword>
<dbReference type="GO" id="GO:0032259">
    <property type="term" value="P:methylation"/>
    <property type="evidence" value="ECO:0007669"/>
    <property type="project" value="UniProtKB-KW"/>
</dbReference>
<dbReference type="AlphaFoldDB" id="I4A5R7"/>
<keyword evidence="2" id="KW-0830">Ubiquinone</keyword>
<dbReference type="InterPro" id="IPR025714">
    <property type="entry name" value="Methyltranfer_dom"/>
</dbReference>
<feature type="domain" description="Methyltransferase" evidence="1">
    <location>
        <begin position="38"/>
        <end position="142"/>
    </location>
</feature>
<evidence type="ECO:0000313" key="2">
    <source>
        <dbReference type="EMBL" id="AFL99301.1"/>
    </source>
</evidence>
<dbReference type="HOGENOM" id="CLU_037990_8_1_9"/>
<dbReference type="Pfam" id="PF13847">
    <property type="entry name" value="Methyltransf_31"/>
    <property type="match status" value="1"/>
</dbReference>